<feature type="domain" description="GST N-terminal" evidence="1">
    <location>
        <begin position="1"/>
        <end position="82"/>
    </location>
</feature>
<proteinExistence type="predicted"/>
<gene>
    <name evidence="3" type="ORF">CKO45_22975</name>
</gene>
<evidence type="ECO:0000259" key="2">
    <source>
        <dbReference type="PROSITE" id="PS50405"/>
    </source>
</evidence>
<dbReference type="InterPro" id="IPR040079">
    <property type="entry name" value="Glutathione_S-Trfase"/>
</dbReference>
<dbReference type="InterPro" id="IPR036249">
    <property type="entry name" value="Thioredoxin-like_sf"/>
</dbReference>
<dbReference type="SFLD" id="SFLDG00358">
    <property type="entry name" value="Main_(cytGST)"/>
    <property type="match status" value="1"/>
</dbReference>
<dbReference type="SUPFAM" id="SSF47616">
    <property type="entry name" value="GST C-terminal domain-like"/>
    <property type="match status" value="1"/>
</dbReference>
<evidence type="ECO:0000313" key="3">
    <source>
        <dbReference type="EMBL" id="MBK1661084.1"/>
    </source>
</evidence>
<protein>
    <submittedName>
        <fullName evidence="3">Glutathione S-transferase</fullName>
    </submittedName>
</protein>
<dbReference type="PANTHER" id="PTHR44051:SF21">
    <property type="entry name" value="GLUTATHIONE S-TRANSFERASE FAMILY PROTEIN"/>
    <property type="match status" value="1"/>
</dbReference>
<evidence type="ECO:0000259" key="1">
    <source>
        <dbReference type="PROSITE" id="PS50404"/>
    </source>
</evidence>
<dbReference type="Gene3D" id="3.40.30.10">
    <property type="entry name" value="Glutaredoxin"/>
    <property type="match status" value="1"/>
</dbReference>
<dbReference type="InterPro" id="IPR036282">
    <property type="entry name" value="Glutathione-S-Trfase_C_sf"/>
</dbReference>
<evidence type="ECO:0000313" key="4">
    <source>
        <dbReference type="Proteomes" id="UP000697995"/>
    </source>
</evidence>
<dbReference type="SFLD" id="SFLDS00019">
    <property type="entry name" value="Glutathione_Transferase_(cytos"/>
    <property type="match status" value="1"/>
</dbReference>
<reference evidence="3 4" key="1">
    <citation type="journal article" date="2020" name="Microorganisms">
        <title>Osmotic Adaptation and Compatible Solute Biosynthesis of Phototrophic Bacteria as Revealed from Genome Analyses.</title>
        <authorList>
            <person name="Imhoff J.F."/>
            <person name="Rahn T."/>
            <person name="Kunzel S."/>
            <person name="Keller A."/>
            <person name="Neulinger S.C."/>
        </authorList>
    </citation>
    <scope>NUCLEOTIDE SEQUENCE [LARGE SCALE GENOMIC DNA]</scope>
    <source>
        <strain evidence="3 4">DSM 15382</strain>
    </source>
</reference>
<dbReference type="Pfam" id="PF13409">
    <property type="entry name" value="GST_N_2"/>
    <property type="match status" value="1"/>
</dbReference>
<dbReference type="PROSITE" id="PS50404">
    <property type="entry name" value="GST_NTER"/>
    <property type="match status" value="1"/>
</dbReference>
<dbReference type="PROSITE" id="PS50405">
    <property type="entry name" value="GST_CTER"/>
    <property type="match status" value="1"/>
</dbReference>
<feature type="domain" description="GST C-terminal" evidence="2">
    <location>
        <begin position="88"/>
        <end position="209"/>
    </location>
</feature>
<organism evidence="3 4">
    <name type="scientific">Paracraurococcus ruber</name>
    <dbReference type="NCBI Taxonomy" id="77675"/>
    <lineage>
        <taxon>Bacteria</taxon>
        <taxon>Pseudomonadati</taxon>
        <taxon>Pseudomonadota</taxon>
        <taxon>Alphaproteobacteria</taxon>
        <taxon>Acetobacterales</taxon>
        <taxon>Roseomonadaceae</taxon>
        <taxon>Paracraurococcus</taxon>
    </lineage>
</organism>
<name>A0ABS1D5C5_9PROT</name>
<accession>A0ABS1D5C5</accession>
<dbReference type="InterPro" id="IPR010987">
    <property type="entry name" value="Glutathione-S-Trfase_C-like"/>
</dbReference>
<dbReference type="SUPFAM" id="SSF52833">
    <property type="entry name" value="Thioredoxin-like"/>
    <property type="match status" value="1"/>
</dbReference>
<keyword evidence="4" id="KW-1185">Reference proteome</keyword>
<comment type="caution">
    <text evidence="3">The sequence shown here is derived from an EMBL/GenBank/DDBJ whole genome shotgun (WGS) entry which is preliminary data.</text>
</comment>
<dbReference type="PANTHER" id="PTHR44051">
    <property type="entry name" value="GLUTATHIONE S-TRANSFERASE-RELATED"/>
    <property type="match status" value="1"/>
</dbReference>
<dbReference type="InterPro" id="IPR004045">
    <property type="entry name" value="Glutathione_S-Trfase_N"/>
</dbReference>
<dbReference type="EMBL" id="NRSG01000250">
    <property type="protein sequence ID" value="MBK1661084.1"/>
    <property type="molecule type" value="Genomic_DNA"/>
</dbReference>
<dbReference type="Proteomes" id="UP000697995">
    <property type="component" value="Unassembled WGS sequence"/>
</dbReference>
<dbReference type="CDD" id="cd03057">
    <property type="entry name" value="GST_N_Beta"/>
    <property type="match status" value="1"/>
</dbReference>
<dbReference type="InterPro" id="IPR004046">
    <property type="entry name" value="GST_C"/>
</dbReference>
<sequence length="209" mass="22895">MGYVLYGDRRSGSCIIELALAEIGAEAELRPVPLDRDAQLASDYRRLNPMGRVPTLLLPDGTVVTESTAILLALEARHPGAGLLPPGDDPGRAVALRWMMLAASEIYPCVTRADYPERFGDDAPSIRARAVGMARETWRIIEAEARPDPFLLGQRLTLADLHLAVLSRWMGNEAEWMPAHCPRVQSLARAVATRPRLAAAWGRHFAVPA</sequence>
<dbReference type="Gene3D" id="1.20.1050.10">
    <property type="match status" value="1"/>
</dbReference>
<dbReference type="RefSeq" id="WP_133223105.1">
    <property type="nucleotide sequence ID" value="NZ_NRSG01000250.1"/>
</dbReference>
<dbReference type="Pfam" id="PF14497">
    <property type="entry name" value="GST_C_3"/>
    <property type="match status" value="1"/>
</dbReference>